<keyword evidence="2" id="KW-0238">DNA-binding</keyword>
<dbReference type="PROSITE" id="PS51078">
    <property type="entry name" value="ICLR_ED"/>
    <property type="match status" value="1"/>
</dbReference>
<sequence length="268" mass="29008">MHESRPSRPSDATERGPTSTVSNRSLERGLELLRAFGSGATLLGNGDLVELTGLPKATVSRLARTLVEAGYLEHDAIRRGYRLGLPLLSLAQALRSSSTVLQAAAPRLRETAQALHINVGIAGPDRDDMVYLESIRYSPRASLRTVVSGQRVPMALTSLGRAYLASLPDAARTRQLAALKRNRQSWPQIRAEIDDAIASVHSHGFCVASWQPEVVALATPLEIAGHRTLVLNFSVRTLDAPSSAAERLSARLLKLRDEIVVATLQLDS</sequence>
<evidence type="ECO:0000256" key="2">
    <source>
        <dbReference type="ARBA" id="ARBA00023125"/>
    </source>
</evidence>
<dbReference type="PANTHER" id="PTHR30136">
    <property type="entry name" value="HELIX-TURN-HELIX TRANSCRIPTIONAL REGULATOR, ICLR FAMILY"/>
    <property type="match status" value="1"/>
</dbReference>
<comment type="caution">
    <text evidence="7">The sequence shown here is derived from an EMBL/GenBank/DDBJ whole genome shotgun (WGS) entry which is preliminary data.</text>
</comment>
<dbReference type="GO" id="GO:0045892">
    <property type="term" value="P:negative regulation of DNA-templated transcription"/>
    <property type="evidence" value="ECO:0007669"/>
    <property type="project" value="TreeGrafter"/>
</dbReference>
<dbReference type="AlphaFoldDB" id="A0A132F594"/>
<dbReference type="PANTHER" id="PTHR30136:SF33">
    <property type="entry name" value="TRANSCRIPTIONAL REGULATORY PROTEIN"/>
    <property type="match status" value="1"/>
</dbReference>
<dbReference type="InterPro" id="IPR050707">
    <property type="entry name" value="HTH_MetabolicPath_Reg"/>
</dbReference>
<dbReference type="SUPFAM" id="SSF46785">
    <property type="entry name" value="Winged helix' DNA-binding domain"/>
    <property type="match status" value="1"/>
</dbReference>
<evidence type="ECO:0000259" key="5">
    <source>
        <dbReference type="PROSITE" id="PS51077"/>
    </source>
</evidence>
<reference evidence="7 8" key="1">
    <citation type="submission" date="2015-11" db="EMBL/GenBank/DDBJ databases">
        <title>Expanding the genomic diversity of Burkholderia species for the development of highly accurate diagnostics.</title>
        <authorList>
            <person name="Sahl J."/>
            <person name="Keim P."/>
            <person name="Wagner D."/>
        </authorList>
    </citation>
    <scope>NUCLEOTIDE SEQUENCE [LARGE SCALE GENOMIC DNA]</scope>
    <source>
        <strain evidence="7 8">MSMB574WGS</strain>
    </source>
</reference>
<evidence type="ECO:0000256" key="3">
    <source>
        <dbReference type="ARBA" id="ARBA00023163"/>
    </source>
</evidence>
<keyword evidence="3" id="KW-0804">Transcription</keyword>
<dbReference type="InterPro" id="IPR029016">
    <property type="entry name" value="GAF-like_dom_sf"/>
</dbReference>
<feature type="region of interest" description="Disordered" evidence="4">
    <location>
        <begin position="1"/>
        <end position="24"/>
    </location>
</feature>
<dbReference type="SUPFAM" id="SSF55781">
    <property type="entry name" value="GAF domain-like"/>
    <property type="match status" value="1"/>
</dbReference>
<dbReference type="RefSeq" id="WP_060297967.1">
    <property type="nucleotide sequence ID" value="NZ_LPJX01000025.1"/>
</dbReference>
<protein>
    <submittedName>
        <fullName evidence="7">IclR family transcriptional regulator</fullName>
    </submittedName>
</protein>
<dbReference type="InterPro" id="IPR014757">
    <property type="entry name" value="Tscrpt_reg_IclR_C"/>
</dbReference>
<feature type="compositionally biased region" description="Basic and acidic residues" evidence="4">
    <location>
        <begin position="1"/>
        <end position="14"/>
    </location>
</feature>
<evidence type="ECO:0000313" key="7">
    <source>
        <dbReference type="EMBL" id="KWF68416.1"/>
    </source>
</evidence>
<evidence type="ECO:0000259" key="6">
    <source>
        <dbReference type="PROSITE" id="PS51078"/>
    </source>
</evidence>
<keyword evidence="1" id="KW-0805">Transcription regulation</keyword>
<evidence type="ECO:0000256" key="4">
    <source>
        <dbReference type="SAM" id="MobiDB-lite"/>
    </source>
</evidence>
<dbReference type="InterPro" id="IPR036388">
    <property type="entry name" value="WH-like_DNA-bd_sf"/>
</dbReference>
<accession>A0A132F594</accession>
<dbReference type="Pfam" id="PF01614">
    <property type="entry name" value="IclR_C"/>
    <property type="match status" value="1"/>
</dbReference>
<dbReference type="Pfam" id="PF09339">
    <property type="entry name" value="HTH_IclR"/>
    <property type="match status" value="1"/>
</dbReference>
<dbReference type="Proteomes" id="UP000061512">
    <property type="component" value="Unassembled WGS sequence"/>
</dbReference>
<organism evidence="7 8">
    <name type="scientific">Burkholderia pseudomultivorans</name>
    <dbReference type="NCBI Taxonomy" id="1207504"/>
    <lineage>
        <taxon>Bacteria</taxon>
        <taxon>Pseudomonadati</taxon>
        <taxon>Pseudomonadota</taxon>
        <taxon>Betaproteobacteria</taxon>
        <taxon>Burkholderiales</taxon>
        <taxon>Burkholderiaceae</taxon>
        <taxon>Burkholderia</taxon>
        <taxon>Burkholderia cepacia complex</taxon>
    </lineage>
</organism>
<dbReference type="SMART" id="SM00346">
    <property type="entry name" value="HTH_ICLR"/>
    <property type="match status" value="1"/>
</dbReference>
<proteinExistence type="predicted"/>
<gene>
    <name evidence="7" type="ORF">WT57_13285</name>
</gene>
<dbReference type="Gene3D" id="3.30.450.40">
    <property type="match status" value="1"/>
</dbReference>
<evidence type="ECO:0000313" key="8">
    <source>
        <dbReference type="Proteomes" id="UP000061512"/>
    </source>
</evidence>
<dbReference type="Gene3D" id="1.10.10.10">
    <property type="entry name" value="Winged helix-like DNA-binding domain superfamily/Winged helix DNA-binding domain"/>
    <property type="match status" value="1"/>
</dbReference>
<dbReference type="GO" id="GO:0003677">
    <property type="term" value="F:DNA binding"/>
    <property type="evidence" value="ECO:0007669"/>
    <property type="project" value="UniProtKB-KW"/>
</dbReference>
<feature type="domain" description="HTH iclR-type" evidence="5">
    <location>
        <begin position="23"/>
        <end position="85"/>
    </location>
</feature>
<dbReference type="InterPro" id="IPR005471">
    <property type="entry name" value="Tscrpt_reg_IclR_N"/>
</dbReference>
<dbReference type="GO" id="GO:0003700">
    <property type="term" value="F:DNA-binding transcription factor activity"/>
    <property type="evidence" value="ECO:0007669"/>
    <property type="project" value="TreeGrafter"/>
</dbReference>
<dbReference type="EMBL" id="LPJX01000025">
    <property type="protein sequence ID" value="KWF68416.1"/>
    <property type="molecule type" value="Genomic_DNA"/>
</dbReference>
<name>A0A132F594_9BURK</name>
<evidence type="ECO:0000256" key="1">
    <source>
        <dbReference type="ARBA" id="ARBA00023015"/>
    </source>
</evidence>
<dbReference type="PROSITE" id="PS51077">
    <property type="entry name" value="HTH_ICLR"/>
    <property type="match status" value="1"/>
</dbReference>
<dbReference type="InterPro" id="IPR036390">
    <property type="entry name" value="WH_DNA-bd_sf"/>
</dbReference>
<feature type="domain" description="IclR-ED" evidence="6">
    <location>
        <begin position="86"/>
        <end position="268"/>
    </location>
</feature>